<reference evidence="1 2" key="1">
    <citation type="submission" date="2018-06" db="EMBL/GenBank/DDBJ databases">
        <title>Extensive metabolic versatility and redundancy in microbially diverse, dynamic hydrothermal sediments.</title>
        <authorList>
            <person name="Dombrowski N."/>
            <person name="Teske A."/>
            <person name="Baker B.J."/>
        </authorList>
    </citation>
    <scope>NUCLEOTIDE SEQUENCE [LARGE SCALE GENOMIC DNA]</scope>
    <source>
        <strain evidence="1">B36_G15</strain>
    </source>
</reference>
<dbReference type="SUPFAM" id="SSF55347">
    <property type="entry name" value="Glyceraldehyde-3-phosphate dehydrogenase-like, C-terminal domain"/>
    <property type="match status" value="1"/>
</dbReference>
<organism evidence="1 2">
    <name type="scientific">candidate division WOR-3 bacterium</name>
    <dbReference type="NCBI Taxonomy" id="2052148"/>
    <lineage>
        <taxon>Bacteria</taxon>
        <taxon>Bacteria division WOR-3</taxon>
    </lineage>
</organism>
<protein>
    <submittedName>
        <fullName evidence="1">Uncharacterized protein</fullName>
    </submittedName>
</protein>
<gene>
    <name evidence="1" type="ORF">DRP53_01500</name>
</gene>
<proteinExistence type="predicted"/>
<dbReference type="Gene3D" id="3.30.360.10">
    <property type="entry name" value="Dihydrodipicolinate Reductase, domain 2"/>
    <property type="match status" value="1"/>
</dbReference>
<name>A0A660SND2_UNCW3</name>
<evidence type="ECO:0000313" key="1">
    <source>
        <dbReference type="EMBL" id="RKX71480.1"/>
    </source>
</evidence>
<sequence>MIYDGGLPLNPSFPFHYPLLFNVDGLINEYDGFAYFLRGYEVEAFATSGGLSTMPWSYRGRICRLENKTLRYPGHCQFFPIYIFHEPICQLLEEKGLRSS</sequence>
<comment type="caution">
    <text evidence="1">The sequence shown here is derived from an EMBL/GenBank/DDBJ whole genome shotgun (WGS) entry which is preliminary data.</text>
</comment>
<accession>A0A660SND2</accession>
<dbReference type="Proteomes" id="UP000268469">
    <property type="component" value="Unassembled WGS sequence"/>
</dbReference>
<evidence type="ECO:0000313" key="2">
    <source>
        <dbReference type="Proteomes" id="UP000268469"/>
    </source>
</evidence>
<dbReference type="EMBL" id="QNBE01000008">
    <property type="protein sequence ID" value="RKX71480.1"/>
    <property type="molecule type" value="Genomic_DNA"/>
</dbReference>
<dbReference type="AlphaFoldDB" id="A0A660SND2"/>